<dbReference type="Gene3D" id="3.40.50.720">
    <property type="entry name" value="NAD(P)-binding Rossmann-like Domain"/>
    <property type="match status" value="1"/>
</dbReference>
<dbReference type="EMBL" id="JXZB01000004">
    <property type="protein sequence ID" value="KIQ63342.1"/>
    <property type="molecule type" value="Genomic_DNA"/>
</dbReference>
<organism evidence="2 3">
    <name type="scientific">Kitasatospora griseola</name>
    <name type="common">Streptomyces griseolosporeus</name>
    <dbReference type="NCBI Taxonomy" id="2064"/>
    <lineage>
        <taxon>Bacteria</taxon>
        <taxon>Bacillati</taxon>
        <taxon>Actinomycetota</taxon>
        <taxon>Actinomycetes</taxon>
        <taxon>Kitasatosporales</taxon>
        <taxon>Streptomycetaceae</taxon>
        <taxon>Kitasatospora</taxon>
    </lineage>
</organism>
<feature type="domain" description="S-adenosyl-L-homocysteine hydrolase NAD binding" evidence="1">
    <location>
        <begin position="211"/>
        <end position="375"/>
    </location>
</feature>
<dbReference type="RefSeq" id="WP_043915698.1">
    <property type="nucleotide sequence ID" value="NZ_JXZB01000004.1"/>
</dbReference>
<evidence type="ECO:0000259" key="1">
    <source>
        <dbReference type="SMART" id="SM00997"/>
    </source>
</evidence>
<reference evidence="2 3" key="1">
    <citation type="submission" date="2015-02" db="EMBL/GenBank/DDBJ databases">
        <title>Draft genome sequence of Kitasatospora griseola MF730-N6, a bafilomycin, terpentecin and satosporin producer.</title>
        <authorList>
            <person name="Arens J.C."/>
            <person name="Haltli B."/>
            <person name="Kerr R.G."/>
        </authorList>
    </citation>
    <scope>NUCLEOTIDE SEQUENCE [LARGE SCALE GENOMIC DNA]</scope>
    <source>
        <strain evidence="2 3">MF730-N6</strain>
    </source>
</reference>
<dbReference type="SMART" id="SM00997">
    <property type="entry name" value="AdoHcyase_NAD"/>
    <property type="match status" value="1"/>
</dbReference>
<name>A0A0D0PSG8_KITGR</name>
<dbReference type="SUPFAM" id="SSF51735">
    <property type="entry name" value="NAD(P)-binding Rossmann-fold domains"/>
    <property type="match status" value="1"/>
</dbReference>
<protein>
    <recommendedName>
        <fullName evidence="1">S-adenosyl-L-homocysteine hydrolase NAD binding domain-containing protein</fullName>
    </recommendedName>
</protein>
<proteinExistence type="predicted"/>
<dbReference type="Proteomes" id="UP000032066">
    <property type="component" value="Unassembled WGS sequence"/>
</dbReference>
<sequence>MTRTLISDTAFHLERGSGPGSRVLVVGDGAGASQAAATAPGTVAGPRMPLLTEVIRAHPAGPARLVVAADLSGESASFLSHLRALAPDLDLAAVVTTAAAADSSVRGAIGKDVPLLVPERPSDIGRAAVEYASRAARRTADPVIVQGPVGQAVTGREAGLPGEGLRGVVEGASPGDGRHRWAAGRQPELPVYRTAGSPLGALVSRPAGVAMAHGLESVLRRRLARTVAKSRVLLVGYEGGAPSAAATLRTLGATVGVHDPDPIRACAAAIAGHRTLGRQEALRWADVVVDLTGELVSDATALNELKDDSAVLTPEPGWCTAPPGPLPGLAITETYEGLTVCRTARGSLHLLSGLCGSPDGGELPGPLHDLVSAELYLCVRELAARPHRRGFHHLGARECADLAHRWYQIYGVVW</sequence>
<dbReference type="STRING" id="2064.TR51_32100"/>
<dbReference type="Pfam" id="PF00670">
    <property type="entry name" value="AdoHcyase_NAD"/>
    <property type="match status" value="1"/>
</dbReference>
<evidence type="ECO:0000313" key="2">
    <source>
        <dbReference type="EMBL" id="KIQ63342.1"/>
    </source>
</evidence>
<evidence type="ECO:0000313" key="3">
    <source>
        <dbReference type="Proteomes" id="UP000032066"/>
    </source>
</evidence>
<dbReference type="InterPro" id="IPR015878">
    <property type="entry name" value="Ado_hCys_hydrolase_NAD-bd"/>
</dbReference>
<accession>A0A0D0PSG8</accession>
<dbReference type="InterPro" id="IPR036291">
    <property type="entry name" value="NAD(P)-bd_dom_sf"/>
</dbReference>
<keyword evidence="3" id="KW-1185">Reference proteome</keyword>
<gene>
    <name evidence="2" type="ORF">TR51_32100</name>
</gene>
<dbReference type="PATRIC" id="fig|2064.6.peg.6798"/>
<comment type="caution">
    <text evidence="2">The sequence shown here is derived from an EMBL/GenBank/DDBJ whole genome shotgun (WGS) entry which is preliminary data.</text>
</comment>
<dbReference type="AlphaFoldDB" id="A0A0D0PSG8"/>
<dbReference type="OrthoDB" id="10012018at2"/>